<comment type="caution">
    <text evidence="1">The sequence shown here is derived from an EMBL/GenBank/DDBJ whole genome shotgun (WGS) entry which is preliminary data.</text>
</comment>
<dbReference type="EMBL" id="QQAW01000010">
    <property type="protein sequence ID" value="RDI36404.1"/>
    <property type="molecule type" value="Genomic_DNA"/>
</dbReference>
<proteinExistence type="predicted"/>
<protein>
    <submittedName>
        <fullName evidence="1">Uncharacterized protein</fullName>
    </submittedName>
</protein>
<keyword evidence="2" id="KW-1185">Reference proteome</keyword>
<evidence type="ECO:0000313" key="2">
    <source>
        <dbReference type="Proteomes" id="UP000254958"/>
    </source>
</evidence>
<organism evidence="1 2">
    <name type="scientific">Gluconacetobacter liquefaciens</name>
    <name type="common">Acetobacter liquefaciens</name>
    <dbReference type="NCBI Taxonomy" id="89584"/>
    <lineage>
        <taxon>Bacteria</taxon>
        <taxon>Pseudomonadati</taxon>
        <taxon>Pseudomonadota</taxon>
        <taxon>Alphaproteobacteria</taxon>
        <taxon>Acetobacterales</taxon>
        <taxon>Acetobacteraceae</taxon>
        <taxon>Gluconacetobacter</taxon>
    </lineage>
</organism>
<gene>
    <name evidence="1" type="ORF">C7453_11071</name>
</gene>
<evidence type="ECO:0000313" key="1">
    <source>
        <dbReference type="EMBL" id="RDI36404.1"/>
    </source>
</evidence>
<sequence length="53" mass="5539">MTTRRAACESGAALSAEIGLSVWTAAPVGRPFVFGARQNSAPTVRKYMRGAIG</sequence>
<dbReference type="Proteomes" id="UP000254958">
    <property type="component" value="Unassembled WGS sequence"/>
</dbReference>
<accession>A0A370G1C1</accession>
<reference evidence="1 2" key="1">
    <citation type="submission" date="2018-07" db="EMBL/GenBank/DDBJ databases">
        <title>Genomic Encyclopedia of Type Strains, Phase IV (KMG-IV): sequencing the most valuable type-strain genomes for metagenomic binning, comparative biology and taxonomic classification.</title>
        <authorList>
            <person name="Goeker M."/>
        </authorList>
    </citation>
    <scope>NUCLEOTIDE SEQUENCE [LARGE SCALE GENOMIC DNA]</scope>
    <source>
        <strain evidence="1 2">DSM 5603</strain>
    </source>
</reference>
<dbReference type="AlphaFoldDB" id="A0A370G1C1"/>
<name>A0A370G1C1_GLULI</name>